<dbReference type="EMBL" id="CAADGD010000070">
    <property type="protein sequence ID" value="VFK71521.1"/>
    <property type="molecule type" value="Genomic_DNA"/>
</dbReference>
<accession>A0A451AHR0</accession>
<protein>
    <submittedName>
        <fullName evidence="1">Uncharacterized protein</fullName>
    </submittedName>
</protein>
<name>A0A451AHR0_9GAMM</name>
<reference evidence="1" key="1">
    <citation type="submission" date="2019-02" db="EMBL/GenBank/DDBJ databases">
        <authorList>
            <person name="Gruber-Vodicka R. H."/>
            <person name="Seah K. B. B."/>
        </authorList>
    </citation>
    <scope>NUCLEOTIDE SEQUENCE</scope>
    <source>
        <strain evidence="2">BECK_BY19</strain>
        <strain evidence="1">BECK_BY8</strain>
    </source>
</reference>
<sequence>MPSRCLARLLVDKYRVRKTLDEKVGHSLEGYVKETHNRILRLSKTHGLNFRYGTPGIITEDKKPEEQDWIV</sequence>
<organism evidence="1">
    <name type="scientific">Candidatus Kentrum sp. UNK</name>
    <dbReference type="NCBI Taxonomy" id="2126344"/>
    <lineage>
        <taxon>Bacteria</taxon>
        <taxon>Pseudomonadati</taxon>
        <taxon>Pseudomonadota</taxon>
        <taxon>Gammaproteobacteria</taxon>
        <taxon>Candidatus Kentrum</taxon>
    </lineage>
</organism>
<evidence type="ECO:0000313" key="2">
    <source>
        <dbReference type="EMBL" id="VFK71521.1"/>
    </source>
</evidence>
<gene>
    <name evidence="1" type="ORF">BECKUNK1418G_GA0071005_106515</name>
    <name evidence="2" type="ORF">BECKUNK1418H_GA0071006_107015</name>
</gene>
<dbReference type="AlphaFoldDB" id="A0A451AHR0"/>
<proteinExistence type="predicted"/>
<dbReference type="EMBL" id="CAADFZ010000065">
    <property type="protein sequence ID" value="VFK65549.1"/>
    <property type="molecule type" value="Genomic_DNA"/>
</dbReference>
<evidence type="ECO:0000313" key="1">
    <source>
        <dbReference type="EMBL" id="VFK65549.1"/>
    </source>
</evidence>